<comment type="caution">
    <text evidence="1">The sequence shown here is derived from an EMBL/GenBank/DDBJ whole genome shotgun (WGS) entry which is preliminary data.</text>
</comment>
<gene>
    <name evidence="1" type="ORF">A3B85_01665</name>
</gene>
<evidence type="ECO:0000313" key="1">
    <source>
        <dbReference type="EMBL" id="OGI77133.1"/>
    </source>
</evidence>
<dbReference type="Proteomes" id="UP000178374">
    <property type="component" value="Unassembled WGS sequence"/>
</dbReference>
<accession>A0A1F6W5E6</accession>
<proteinExistence type="predicted"/>
<name>A0A1F6W5E6_9BACT</name>
<evidence type="ECO:0000313" key="2">
    <source>
        <dbReference type="Proteomes" id="UP000178374"/>
    </source>
</evidence>
<dbReference type="STRING" id="1801750.A3B85_01665"/>
<dbReference type="AlphaFoldDB" id="A0A1F6W5E6"/>
<sequence>MFMNTKTEKTKVCVDCKNEFENLIKNEVVHRENFNLKTTNSIGNYMLNCDKCINVFSWEDSQNCRNSLRGREAKDCIDQFGSWHVEIAGNNSCVHGGYELINSSWSNARYSQYLDICDEYEYCFGCIGLKKKKYRILNKQYSKEEYEKLKSKIIEDMKTGGEYGKFLPYSMGLCGYNFSNGIIYFPNTTKEKIMEYGGYWSEEDLSSQDGISSLKLPDSVFDTNTEISSKALICPESHYRFNISKAEYDFHKRKNFALPRLHFDLRTLKKIKKWQS</sequence>
<protein>
    <submittedName>
        <fullName evidence="1">Uncharacterized protein</fullName>
    </submittedName>
</protein>
<reference evidence="1 2" key="1">
    <citation type="journal article" date="2016" name="Nat. Commun.">
        <title>Thousands of microbial genomes shed light on interconnected biogeochemical processes in an aquifer system.</title>
        <authorList>
            <person name="Anantharaman K."/>
            <person name="Brown C.T."/>
            <person name="Hug L.A."/>
            <person name="Sharon I."/>
            <person name="Castelle C.J."/>
            <person name="Probst A.J."/>
            <person name="Thomas B.C."/>
            <person name="Singh A."/>
            <person name="Wilkins M.J."/>
            <person name="Karaoz U."/>
            <person name="Brodie E.L."/>
            <person name="Williams K.H."/>
            <person name="Hubbard S.S."/>
            <person name="Banfield J.F."/>
        </authorList>
    </citation>
    <scope>NUCLEOTIDE SEQUENCE [LARGE SCALE GENOMIC DNA]</scope>
</reference>
<dbReference type="EMBL" id="MFUA01000014">
    <property type="protein sequence ID" value="OGI77133.1"/>
    <property type="molecule type" value="Genomic_DNA"/>
</dbReference>
<organism evidence="1 2">
    <name type="scientific">Candidatus Nomurabacteria bacterium RIFCSPHIGHO2_02_FULL_37_13</name>
    <dbReference type="NCBI Taxonomy" id="1801750"/>
    <lineage>
        <taxon>Bacteria</taxon>
        <taxon>Candidatus Nomuraibacteriota</taxon>
    </lineage>
</organism>